<dbReference type="Gene3D" id="3.90.640.10">
    <property type="entry name" value="Actin, Chain A, domain 4"/>
    <property type="match status" value="1"/>
</dbReference>
<name>K1Q1C0_MAGGI</name>
<dbReference type="InParanoid" id="K1Q1C0"/>
<protein>
    <submittedName>
        <fullName evidence="1">Heat shock 70 kDa protein 12A</fullName>
    </submittedName>
</protein>
<sequence>MKIDSKCTSLAVAAIDIGTTFSGYAFSLTNDWGRVFTNQWNGGKLISPKAPTCLLLKKDFSESFFGYEAEDKYTELTSEESHKEYYFFQRFKMILHQDDIKRHTLCCDVTGRSLKAILVLEHFIRCIKKILYQHIAAFLGINEDDIDYVLTVPTTGGEHAKLIMREAAVNAGIKREYLAIVLEPEAASIYCQYLQFANKYTSSRVLGVVKPGTKYMLVHLGSGTADITVHQKCEDNTLEEVLPASGGPWGGKAVDDQFIKFLSELVEEKVWENFKSEHMEDYLEITRSFETKKRTIKPDKSGSTRMPIPQALVKLCTKSHRVKTFKEVIEKNEAHKNNVSFMSGKLVWNNDFFRGFFKKTIDGIVKHMDEIFQESEARDVKIIVMVGSFSGCPLVEDAVRKNFCNYSIIVPEEGDLAVLKGAVYFGHIPDAVSLRSARYTYGFQTWPEFNEDIHPEEKRVQCGKLSRCRDVFLKIVTKGDKITAGFTKSQFFRVPCNRDNVLECGLFISEKKNPKFVDDPDCKLLGTLQFPFSQSNQNSDTLVEEKLVFGKTELKFTAEDIYNSGLKYEINFDLEEI</sequence>
<dbReference type="HOGENOM" id="CLU_009958_5_3_1"/>
<dbReference type="InterPro" id="IPR043129">
    <property type="entry name" value="ATPase_NBD"/>
</dbReference>
<dbReference type="AlphaFoldDB" id="K1Q1C0"/>
<reference evidence="1" key="1">
    <citation type="journal article" date="2012" name="Nature">
        <title>The oyster genome reveals stress adaptation and complexity of shell formation.</title>
        <authorList>
            <person name="Zhang G."/>
            <person name="Fang X."/>
            <person name="Guo X."/>
            <person name="Li L."/>
            <person name="Luo R."/>
            <person name="Xu F."/>
            <person name="Yang P."/>
            <person name="Zhang L."/>
            <person name="Wang X."/>
            <person name="Qi H."/>
            <person name="Xiong Z."/>
            <person name="Que H."/>
            <person name="Xie Y."/>
            <person name="Holland P.W."/>
            <person name="Paps J."/>
            <person name="Zhu Y."/>
            <person name="Wu F."/>
            <person name="Chen Y."/>
            <person name="Wang J."/>
            <person name="Peng C."/>
            <person name="Meng J."/>
            <person name="Yang L."/>
            <person name="Liu J."/>
            <person name="Wen B."/>
            <person name="Zhang N."/>
            <person name="Huang Z."/>
            <person name="Zhu Q."/>
            <person name="Feng Y."/>
            <person name="Mount A."/>
            <person name="Hedgecock D."/>
            <person name="Xu Z."/>
            <person name="Liu Y."/>
            <person name="Domazet-Loso T."/>
            <person name="Du Y."/>
            <person name="Sun X."/>
            <person name="Zhang S."/>
            <person name="Liu B."/>
            <person name="Cheng P."/>
            <person name="Jiang X."/>
            <person name="Li J."/>
            <person name="Fan D."/>
            <person name="Wang W."/>
            <person name="Fu W."/>
            <person name="Wang T."/>
            <person name="Wang B."/>
            <person name="Zhang J."/>
            <person name="Peng Z."/>
            <person name="Li Y."/>
            <person name="Li N."/>
            <person name="Wang J."/>
            <person name="Chen M."/>
            <person name="He Y."/>
            <person name="Tan F."/>
            <person name="Song X."/>
            <person name="Zheng Q."/>
            <person name="Huang R."/>
            <person name="Yang H."/>
            <person name="Du X."/>
            <person name="Chen L."/>
            <person name="Yang M."/>
            <person name="Gaffney P.M."/>
            <person name="Wang S."/>
            <person name="Luo L."/>
            <person name="She Z."/>
            <person name="Ming Y."/>
            <person name="Huang W."/>
            <person name="Zhang S."/>
            <person name="Huang B."/>
            <person name="Zhang Y."/>
            <person name="Qu T."/>
            <person name="Ni P."/>
            <person name="Miao G."/>
            <person name="Wang J."/>
            <person name="Wang Q."/>
            <person name="Steinberg C.E."/>
            <person name="Wang H."/>
            <person name="Li N."/>
            <person name="Qian L."/>
            <person name="Zhang G."/>
            <person name="Li Y."/>
            <person name="Yang H."/>
            <person name="Liu X."/>
            <person name="Wang J."/>
            <person name="Yin Y."/>
            <person name="Wang J."/>
        </authorList>
    </citation>
    <scope>NUCLEOTIDE SEQUENCE [LARGE SCALE GENOMIC DNA]</scope>
    <source>
        <strain evidence="1">05x7-T-G4-1.051#20</strain>
    </source>
</reference>
<organism evidence="1">
    <name type="scientific">Magallana gigas</name>
    <name type="common">Pacific oyster</name>
    <name type="synonym">Crassostrea gigas</name>
    <dbReference type="NCBI Taxonomy" id="29159"/>
    <lineage>
        <taxon>Eukaryota</taxon>
        <taxon>Metazoa</taxon>
        <taxon>Spiralia</taxon>
        <taxon>Lophotrochozoa</taxon>
        <taxon>Mollusca</taxon>
        <taxon>Bivalvia</taxon>
        <taxon>Autobranchia</taxon>
        <taxon>Pteriomorphia</taxon>
        <taxon>Ostreida</taxon>
        <taxon>Ostreoidea</taxon>
        <taxon>Ostreidae</taxon>
        <taxon>Magallana</taxon>
    </lineage>
</organism>
<dbReference type="EMBL" id="JH818048">
    <property type="protein sequence ID" value="EKC27723.1"/>
    <property type="molecule type" value="Genomic_DNA"/>
</dbReference>
<dbReference type="SUPFAM" id="SSF53067">
    <property type="entry name" value="Actin-like ATPase domain"/>
    <property type="match status" value="2"/>
</dbReference>
<dbReference type="Gene3D" id="3.30.420.40">
    <property type="match status" value="2"/>
</dbReference>
<evidence type="ECO:0000313" key="1">
    <source>
        <dbReference type="EMBL" id="EKC27723.1"/>
    </source>
</evidence>
<gene>
    <name evidence="1" type="ORF">CGI_10002795</name>
</gene>
<keyword evidence="1" id="KW-0346">Stress response</keyword>
<dbReference type="PANTHER" id="PTHR14187:SF5">
    <property type="entry name" value="HEAT SHOCK 70 KDA PROTEIN 12A"/>
    <property type="match status" value="1"/>
</dbReference>
<accession>K1Q1C0</accession>
<dbReference type="PANTHER" id="PTHR14187">
    <property type="entry name" value="ALPHA KINASE/ELONGATION FACTOR 2 KINASE"/>
    <property type="match status" value="1"/>
</dbReference>
<dbReference type="CDD" id="cd10229">
    <property type="entry name" value="ASKHA_NBD_HSP70_HSPA12"/>
    <property type="match status" value="1"/>
</dbReference>
<proteinExistence type="predicted"/>